<organism evidence="7 8">
    <name type="scientific">Aminithiophilus ramosus</name>
    <dbReference type="NCBI Taxonomy" id="3029084"/>
    <lineage>
        <taxon>Bacteria</taxon>
        <taxon>Thermotogati</taxon>
        <taxon>Synergistota</taxon>
        <taxon>Synergistia</taxon>
        <taxon>Synergistales</taxon>
        <taxon>Aminithiophilaceae</taxon>
        <taxon>Aminithiophilus</taxon>
    </lineage>
</organism>
<evidence type="ECO:0000256" key="2">
    <source>
        <dbReference type="ARBA" id="ARBA00005268"/>
    </source>
</evidence>
<dbReference type="PANTHER" id="PTHR30028">
    <property type="entry name" value="UPF0014 INNER MEMBRANE PROTEIN YBBM-RELATED"/>
    <property type="match status" value="1"/>
</dbReference>
<evidence type="ECO:0000256" key="3">
    <source>
        <dbReference type="ARBA" id="ARBA00022692"/>
    </source>
</evidence>
<evidence type="ECO:0000256" key="1">
    <source>
        <dbReference type="ARBA" id="ARBA00004141"/>
    </source>
</evidence>
<dbReference type="PANTHER" id="PTHR30028:SF0">
    <property type="entry name" value="PROTEIN ALUMINUM SENSITIVE 3"/>
    <property type="match status" value="1"/>
</dbReference>
<comment type="subcellular location">
    <subcellularLocation>
        <location evidence="1">Membrane</location>
        <topology evidence="1">Multi-pass membrane protein</topology>
    </subcellularLocation>
</comment>
<keyword evidence="5 6" id="KW-0472">Membrane</keyword>
<evidence type="ECO:0000313" key="7">
    <source>
        <dbReference type="EMBL" id="QTX33391.1"/>
    </source>
</evidence>
<feature type="transmembrane region" description="Helical" evidence="6">
    <location>
        <begin position="222"/>
        <end position="243"/>
    </location>
</feature>
<gene>
    <name evidence="7" type="primary">fetB</name>
    <name evidence="7" type="ORF">KAR29_05830</name>
</gene>
<dbReference type="InterPro" id="IPR005226">
    <property type="entry name" value="UPF0014_fam"/>
</dbReference>
<evidence type="ECO:0000313" key="8">
    <source>
        <dbReference type="Proteomes" id="UP000671879"/>
    </source>
</evidence>
<dbReference type="RefSeq" id="WP_274374677.1">
    <property type="nucleotide sequence ID" value="NZ_CP072943.1"/>
</dbReference>
<dbReference type="EMBL" id="CP072943">
    <property type="protein sequence ID" value="QTX33391.1"/>
    <property type="molecule type" value="Genomic_DNA"/>
</dbReference>
<evidence type="ECO:0000256" key="5">
    <source>
        <dbReference type="ARBA" id="ARBA00023136"/>
    </source>
</evidence>
<keyword evidence="8" id="KW-1185">Reference proteome</keyword>
<feature type="transmembrane region" description="Helical" evidence="6">
    <location>
        <begin position="129"/>
        <end position="147"/>
    </location>
</feature>
<sequence>MSGAPIIGNGQLLLSLALLVLPGAVSALLGLGLLRSLLWGALRTFLQLSLIGYVLGFLFTLESPLVVVAVVTAMTAIATEAAMARTPSAKPFPYLISFGSLWASTFLAGTLVLFAVIAADPWYSPRVAIPIFGMILGNAMTGISLALERLFSSVREGCDSVEALLALGATPWESVRDRVRQAIGAGMTPTIHSLMVVGLVSLPGMMTGQILGGADPLQAVRYQIVVMYMISAAVAVGCLLLTLSGYRRLFTDDGALKAHLRESARP</sequence>
<dbReference type="GO" id="GO:0005886">
    <property type="term" value="C:plasma membrane"/>
    <property type="evidence" value="ECO:0007669"/>
    <property type="project" value="TreeGrafter"/>
</dbReference>
<dbReference type="Pfam" id="PF03649">
    <property type="entry name" value="UPF0014"/>
    <property type="match status" value="1"/>
</dbReference>
<dbReference type="KEGG" id="aram:KAR29_05830"/>
<feature type="transmembrane region" description="Helical" evidence="6">
    <location>
        <begin position="182"/>
        <end position="202"/>
    </location>
</feature>
<comment type="similarity">
    <text evidence="2">Belongs to the UPF0014 family.</text>
</comment>
<feature type="transmembrane region" description="Helical" evidence="6">
    <location>
        <begin position="95"/>
        <end position="117"/>
    </location>
</feature>
<reference evidence="8" key="1">
    <citation type="submission" date="2021-04" db="EMBL/GenBank/DDBJ databases">
        <title>A novel Synergistetes isolate from a pyrite-forming mixed culture.</title>
        <authorList>
            <person name="Bunk B."/>
            <person name="Sproer C."/>
            <person name="Spring S."/>
            <person name="Pester M."/>
        </authorList>
    </citation>
    <scope>NUCLEOTIDE SEQUENCE [LARGE SCALE GENOMIC DNA]</scope>
    <source>
        <strain evidence="8">J.5.4.2-T.3.5.2</strain>
    </source>
</reference>
<dbReference type="Proteomes" id="UP000671879">
    <property type="component" value="Chromosome"/>
</dbReference>
<evidence type="ECO:0000256" key="4">
    <source>
        <dbReference type="ARBA" id="ARBA00022989"/>
    </source>
</evidence>
<keyword evidence="3 6" id="KW-0812">Transmembrane</keyword>
<feature type="transmembrane region" description="Helical" evidence="6">
    <location>
        <begin position="12"/>
        <end position="34"/>
    </location>
</feature>
<dbReference type="AlphaFoldDB" id="A0A9Q7AB10"/>
<accession>A0A9Q7AB10</accession>
<keyword evidence="4 6" id="KW-1133">Transmembrane helix</keyword>
<evidence type="ECO:0000256" key="6">
    <source>
        <dbReference type="SAM" id="Phobius"/>
    </source>
</evidence>
<proteinExistence type="inferred from homology"/>
<protein>
    <submittedName>
        <fullName evidence="7">Iron export ABC transporter permease subunit FetB</fullName>
    </submittedName>
</protein>
<name>A0A9Q7AB10_9BACT</name>